<evidence type="ECO:0000259" key="3">
    <source>
        <dbReference type="Pfam" id="PF05368"/>
    </source>
</evidence>
<evidence type="ECO:0000256" key="1">
    <source>
        <dbReference type="ARBA" id="ARBA00022857"/>
    </source>
</evidence>
<keyword evidence="5" id="KW-1185">Reference proteome</keyword>
<evidence type="ECO:0000313" key="5">
    <source>
        <dbReference type="Proteomes" id="UP001498476"/>
    </source>
</evidence>
<dbReference type="PANTHER" id="PTHR47706">
    <property type="entry name" value="NMRA-LIKE FAMILY PROTEIN"/>
    <property type="match status" value="1"/>
</dbReference>
<name>A0ABR1H8P0_9HYPO</name>
<keyword evidence="2" id="KW-0560">Oxidoreductase</keyword>
<dbReference type="Proteomes" id="UP001498476">
    <property type="component" value="Unassembled WGS sequence"/>
</dbReference>
<proteinExistence type="predicted"/>
<dbReference type="InterPro" id="IPR051609">
    <property type="entry name" value="NmrA/Isoflavone_reductase-like"/>
</dbReference>
<keyword evidence="1" id="KW-0521">NADP</keyword>
<dbReference type="InterPro" id="IPR036291">
    <property type="entry name" value="NAD(P)-bd_dom_sf"/>
</dbReference>
<reference evidence="4 5" key="1">
    <citation type="journal article" date="2025" name="Microbiol. Resour. Announc.">
        <title>Draft genome sequences for Neonectria magnoliae and Neonectria punicea, canker pathogens of Liriodendron tulipifera and Acer saccharum in West Virginia.</title>
        <authorList>
            <person name="Petronek H.M."/>
            <person name="Kasson M.T."/>
            <person name="Metheny A.M."/>
            <person name="Stauder C.M."/>
            <person name="Lovett B."/>
            <person name="Lynch S.C."/>
            <person name="Garnas J.R."/>
            <person name="Kasson L.R."/>
            <person name="Stajich J.E."/>
        </authorList>
    </citation>
    <scope>NUCLEOTIDE SEQUENCE [LARGE SCALE GENOMIC DNA]</scope>
    <source>
        <strain evidence="4 5">NRRL 64653</strain>
    </source>
</reference>
<comment type="caution">
    <text evidence="4">The sequence shown here is derived from an EMBL/GenBank/DDBJ whole genome shotgun (WGS) entry which is preliminary data.</text>
</comment>
<evidence type="ECO:0000313" key="4">
    <source>
        <dbReference type="EMBL" id="KAK7417258.1"/>
    </source>
</evidence>
<protein>
    <recommendedName>
        <fullName evidence="3">NmrA-like domain-containing protein</fullName>
    </recommendedName>
</protein>
<accession>A0ABR1H8P0</accession>
<gene>
    <name evidence="4" type="ORF">QQX98_004692</name>
</gene>
<dbReference type="SUPFAM" id="SSF51735">
    <property type="entry name" value="NAD(P)-binding Rossmann-fold domains"/>
    <property type="match status" value="1"/>
</dbReference>
<dbReference type="EMBL" id="JAZAVJ010000059">
    <property type="protein sequence ID" value="KAK7417258.1"/>
    <property type="molecule type" value="Genomic_DNA"/>
</dbReference>
<dbReference type="Pfam" id="PF05368">
    <property type="entry name" value="NmrA"/>
    <property type="match status" value="1"/>
</dbReference>
<dbReference type="PANTHER" id="PTHR47706:SF1">
    <property type="entry name" value="CIPA-LIKE, PUTATIVE (AFU_ORTHOLOGUE AFUA_1G12460)-RELATED"/>
    <property type="match status" value="1"/>
</dbReference>
<sequence>MSSTIKTVAHAGAAGSLGIEVLKGLVQAGFDVRVLSRKAGKVPAAYANQVKEVVVNYDDPASLKSALDGVDAVVSTLGAPAVGGPQRALVDAAVSAGVQRFIPSNFGCDQQNPLTRQLPVFAEKVKTEDYLTEKAKSSSLSYTFVYNNLFLDWGFSHGSLANIKDRRVVLYNGGDLAISVTRLATVAKGVVGVLKNLDATRNHSVRIEDGKISFKQIAAIAKDALPGQWTITEADTDALKESSDQALKAGTVEGWVWFNYILQGGTNAKYGPAFENIDNNQLGLARLSDGELQALVKDIITQTARE</sequence>
<evidence type="ECO:0000256" key="2">
    <source>
        <dbReference type="ARBA" id="ARBA00023002"/>
    </source>
</evidence>
<feature type="domain" description="NmrA-like" evidence="3">
    <location>
        <begin position="6"/>
        <end position="221"/>
    </location>
</feature>
<dbReference type="InterPro" id="IPR008030">
    <property type="entry name" value="NmrA-like"/>
</dbReference>
<organism evidence="4 5">
    <name type="scientific">Neonectria punicea</name>
    <dbReference type="NCBI Taxonomy" id="979145"/>
    <lineage>
        <taxon>Eukaryota</taxon>
        <taxon>Fungi</taxon>
        <taxon>Dikarya</taxon>
        <taxon>Ascomycota</taxon>
        <taxon>Pezizomycotina</taxon>
        <taxon>Sordariomycetes</taxon>
        <taxon>Hypocreomycetidae</taxon>
        <taxon>Hypocreales</taxon>
        <taxon>Nectriaceae</taxon>
        <taxon>Neonectria</taxon>
    </lineage>
</organism>
<dbReference type="Gene3D" id="3.40.50.720">
    <property type="entry name" value="NAD(P)-binding Rossmann-like Domain"/>
    <property type="match status" value="1"/>
</dbReference>